<dbReference type="InParanoid" id="A0A6P7FXB7"/>
<keyword evidence="3" id="KW-0032">Aminotransferase</keyword>
<dbReference type="Gene3D" id="3.40.640.10">
    <property type="entry name" value="Type I PLP-dependent aspartate aminotransferase-like (Major domain)"/>
    <property type="match status" value="1"/>
</dbReference>
<evidence type="ECO:0000313" key="11">
    <source>
        <dbReference type="RefSeq" id="XP_028141101.1"/>
    </source>
</evidence>
<dbReference type="GO" id="GO:0004021">
    <property type="term" value="F:L-alanine:2-oxoglutarate aminotransferase activity"/>
    <property type="evidence" value="ECO:0007669"/>
    <property type="project" value="UniProtKB-EC"/>
</dbReference>
<dbReference type="InterPro" id="IPR045088">
    <property type="entry name" value="ALAT1/2-like"/>
</dbReference>
<accession>A0A6P7FXB7</accession>
<evidence type="ECO:0000256" key="5">
    <source>
        <dbReference type="ARBA" id="ARBA00022898"/>
    </source>
</evidence>
<evidence type="ECO:0000256" key="3">
    <source>
        <dbReference type="ARBA" id="ARBA00022576"/>
    </source>
</evidence>
<comment type="catalytic activity">
    <reaction evidence="9">
        <text>L-alanine + 2-oxoglutarate = pyruvate + L-glutamate</text>
        <dbReference type="Rhea" id="RHEA:19453"/>
        <dbReference type="ChEBI" id="CHEBI:15361"/>
        <dbReference type="ChEBI" id="CHEBI:16810"/>
        <dbReference type="ChEBI" id="CHEBI:29985"/>
        <dbReference type="ChEBI" id="CHEBI:57972"/>
        <dbReference type="EC" id="2.6.1.2"/>
    </reaction>
</comment>
<keyword evidence="4" id="KW-0808">Transferase</keyword>
<evidence type="ECO:0000256" key="8">
    <source>
        <dbReference type="ARBA" id="ARBA00026106"/>
    </source>
</evidence>
<dbReference type="InterPro" id="IPR015421">
    <property type="entry name" value="PyrdxlP-dep_Trfase_major"/>
</dbReference>
<keyword evidence="5" id="KW-0663">Pyridoxal phosphate</keyword>
<protein>
    <recommendedName>
        <fullName evidence="8">alanine transaminase</fullName>
        <ecNumber evidence="8">2.6.1.2</ecNumber>
    </recommendedName>
</protein>
<dbReference type="SUPFAM" id="SSF53383">
    <property type="entry name" value="PLP-dependent transferases"/>
    <property type="match status" value="1"/>
</dbReference>
<name>A0A6P7FXB7_DIAVI</name>
<dbReference type="EC" id="2.6.1.2" evidence="8"/>
<evidence type="ECO:0000256" key="6">
    <source>
        <dbReference type="ARBA" id="ARBA00025708"/>
    </source>
</evidence>
<dbReference type="InterPro" id="IPR015424">
    <property type="entry name" value="PyrdxlP-dep_Trfase"/>
</dbReference>
<evidence type="ECO:0000256" key="7">
    <source>
        <dbReference type="ARBA" id="ARBA00025785"/>
    </source>
</evidence>
<dbReference type="PANTHER" id="PTHR11751:SF29">
    <property type="entry name" value="ALANINE TRANSAMINASE"/>
    <property type="match status" value="1"/>
</dbReference>
<sequence length="174" mass="20024">MVRFKNNGATRIENDGIWTTVRDGNWFCSASDAIKNVLKLFICRVNGKKPGVMIPIPQYPLYSATLSEFDIDQVGYYLDESKNWGLSLQELERSINEAKKQCNVRAIVVINPGNPTGQVLTKENIQEIVKFAQKEKLFILADEVYQHNIYDPNSQFHSFKKVRIFLLFLTFLSE</sequence>
<evidence type="ECO:0000256" key="2">
    <source>
        <dbReference type="ARBA" id="ARBA00011738"/>
    </source>
</evidence>
<reference evidence="11" key="1">
    <citation type="submission" date="2025-08" db="UniProtKB">
        <authorList>
            <consortium name="RefSeq"/>
        </authorList>
    </citation>
    <scope>IDENTIFICATION</scope>
    <source>
        <tissue evidence="11">Whole insect</tissue>
    </source>
</reference>
<dbReference type="AlphaFoldDB" id="A0A6P7FXB7"/>
<proteinExistence type="inferred from homology"/>
<evidence type="ECO:0000256" key="1">
    <source>
        <dbReference type="ARBA" id="ARBA00001933"/>
    </source>
</evidence>
<feature type="domain" description="Aminotransferase class I/classII large" evidence="10">
    <location>
        <begin position="24"/>
        <end position="153"/>
    </location>
</feature>
<dbReference type="UniPathway" id="UPA00528">
    <property type="reaction ID" value="UER00586"/>
</dbReference>
<evidence type="ECO:0000256" key="4">
    <source>
        <dbReference type="ARBA" id="ARBA00022679"/>
    </source>
</evidence>
<dbReference type="GO" id="GO:0042853">
    <property type="term" value="P:L-alanine catabolic process"/>
    <property type="evidence" value="ECO:0007669"/>
    <property type="project" value="UniProtKB-UniPathway"/>
</dbReference>
<dbReference type="Pfam" id="PF00155">
    <property type="entry name" value="Aminotran_1_2"/>
    <property type="match status" value="1"/>
</dbReference>
<dbReference type="GO" id="GO:0030170">
    <property type="term" value="F:pyridoxal phosphate binding"/>
    <property type="evidence" value="ECO:0007669"/>
    <property type="project" value="InterPro"/>
</dbReference>
<comment type="similarity">
    <text evidence="7">Belongs to the class-I pyridoxal-phosphate-dependent aminotransferase family. Alanine aminotransferase subfamily.</text>
</comment>
<dbReference type="InterPro" id="IPR004839">
    <property type="entry name" value="Aminotransferase_I/II_large"/>
</dbReference>
<comment type="pathway">
    <text evidence="6">Amino-acid degradation; L-alanine degradation via transaminase pathway; pyruvate from L-alanine: step 1/1.</text>
</comment>
<dbReference type="PANTHER" id="PTHR11751">
    <property type="entry name" value="ALANINE AMINOTRANSFERASE"/>
    <property type="match status" value="1"/>
</dbReference>
<dbReference type="RefSeq" id="XP_028141101.1">
    <property type="nucleotide sequence ID" value="XM_028285300.1"/>
</dbReference>
<evidence type="ECO:0000259" key="10">
    <source>
        <dbReference type="Pfam" id="PF00155"/>
    </source>
</evidence>
<organism evidence="11">
    <name type="scientific">Diabrotica virgifera virgifera</name>
    <name type="common">western corn rootworm</name>
    <dbReference type="NCBI Taxonomy" id="50390"/>
    <lineage>
        <taxon>Eukaryota</taxon>
        <taxon>Metazoa</taxon>
        <taxon>Ecdysozoa</taxon>
        <taxon>Arthropoda</taxon>
        <taxon>Hexapoda</taxon>
        <taxon>Insecta</taxon>
        <taxon>Pterygota</taxon>
        <taxon>Neoptera</taxon>
        <taxon>Endopterygota</taxon>
        <taxon>Coleoptera</taxon>
        <taxon>Polyphaga</taxon>
        <taxon>Cucujiformia</taxon>
        <taxon>Chrysomeloidea</taxon>
        <taxon>Chrysomelidae</taxon>
        <taxon>Galerucinae</taxon>
        <taxon>Diabroticina</taxon>
        <taxon>Diabroticites</taxon>
        <taxon>Diabrotica</taxon>
    </lineage>
</organism>
<gene>
    <name evidence="11" type="primary">LOC114335129</name>
</gene>
<dbReference type="CDD" id="cd00609">
    <property type="entry name" value="AAT_like"/>
    <property type="match status" value="1"/>
</dbReference>
<comment type="cofactor">
    <cofactor evidence="1">
        <name>pyridoxal 5'-phosphate</name>
        <dbReference type="ChEBI" id="CHEBI:597326"/>
    </cofactor>
</comment>
<dbReference type="FunFam" id="3.40.640.10:FF:000236">
    <property type="entry name" value="Alanine aminotransferase 2"/>
    <property type="match status" value="1"/>
</dbReference>
<evidence type="ECO:0000256" key="9">
    <source>
        <dbReference type="ARBA" id="ARBA00047412"/>
    </source>
</evidence>
<comment type="subunit">
    <text evidence="2">Homodimer.</text>
</comment>